<proteinExistence type="predicted"/>
<comment type="caution">
    <text evidence="1">The sequence shown here is derived from an EMBL/GenBank/DDBJ whole genome shotgun (WGS) entry which is preliminary data.</text>
</comment>
<dbReference type="Gene3D" id="2.130.10.10">
    <property type="entry name" value="YVTN repeat-like/Quinoprotein amine dehydrogenase"/>
    <property type="match status" value="2"/>
</dbReference>
<dbReference type="PANTHER" id="PTHR43739:SF5">
    <property type="entry name" value="EXO-ALPHA-SIALIDASE"/>
    <property type="match status" value="1"/>
</dbReference>
<dbReference type="EMBL" id="MFKV01000015">
    <property type="protein sequence ID" value="OGG50306.1"/>
    <property type="molecule type" value="Genomic_DNA"/>
</dbReference>
<dbReference type="GO" id="GO:0010411">
    <property type="term" value="P:xyloglucan metabolic process"/>
    <property type="evidence" value="ECO:0007669"/>
    <property type="project" value="TreeGrafter"/>
</dbReference>
<dbReference type="InterPro" id="IPR052025">
    <property type="entry name" value="Xyloglucanase_GH74"/>
</dbReference>
<gene>
    <name evidence="1" type="ORF">A2763_01430</name>
</gene>
<dbReference type="Proteomes" id="UP000178370">
    <property type="component" value="Unassembled WGS sequence"/>
</dbReference>
<name>A0A1F6CM70_9BACT</name>
<dbReference type="CDD" id="cd15482">
    <property type="entry name" value="Sialidase_non-viral"/>
    <property type="match status" value="1"/>
</dbReference>
<dbReference type="AlphaFoldDB" id="A0A1F6CM70"/>
<protein>
    <recommendedName>
        <fullName evidence="3">Sortilin N-terminal domain-containing protein</fullName>
    </recommendedName>
</protein>
<organism evidence="1 2">
    <name type="scientific">Candidatus Kaiserbacteria bacterium RIFCSPHIGHO2_01_FULL_54_36</name>
    <dbReference type="NCBI Taxonomy" id="1798482"/>
    <lineage>
        <taxon>Bacteria</taxon>
        <taxon>Candidatus Kaiseribacteriota</taxon>
    </lineage>
</organism>
<evidence type="ECO:0000313" key="2">
    <source>
        <dbReference type="Proteomes" id="UP000178370"/>
    </source>
</evidence>
<reference evidence="1 2" key="1">
    <citation type="journal article" date="2016" name="Nat. Commun.">
        <title>Thousands of microbial genomes shed light on interconnected biogeochemical processes in an aquifer system.</title>
        <authorList>
            <person name="Anantharaman K."/>
            <person name="Brown C.T."/>
            <person name="Hug L.A."/>
            <person name="Sharon I."/>
            <person name="Castelle C.J."/>
            <person name="Probst A.J."/>
            <person name="Thomas B.C."/>
            <person name="Singh A."/>
            <person name="Wilkins M.J."/>
            <person name="Karaoz U."/>
            <person name="Brodie E.L."/>
            <person name="Williams K.H."/>
            <person name="Hubbard S.S."/>
            <person name="Banfield J.F."/>
        </authorList>
    </citation>
    <scope>NUCLEOTIDE SEQUENCE [LARGE SCALE GENOMIC DNA]</scope>
</reference>
<dbReference type="SUPFAM" id="SSF110296">
    <property type="entry name" value="Oligoxyloglucan reducing end-specific cellobiohydrolase"/>
    <property type="match status" value="1"/>
</dbReference>
<dbReference type="PANTHER" id="PTHR43739">
    <property type="entry name" value="XYLOGLUCANASE (EUROFUNG)"/>
    <property type="match status" value="1"/>
</dbReference>
<dbReference type="InterPro" id="IPR015943">
    <property type="entry name" value="WD40/YVTN_repeat-like_dom_sf"/>
</dbReference>
<dbReference type="STRING" id="1798482.A2763_01430"/>
<sequence>MTKKIFIAAAIILVGGGLWLTLQTKSGGGNARALIPAQGITHGHGLAVDPNNRENLYIATHHGLLVLKNEKDLFRVGQMQDDYMGFSAHPTDSDVFYSSGHPSSGGNFGFQRSDDGGFTWHKISDGLNGPVDFHAMTVSPVDPNVIYGWFQGDIQSTKNAGADWARHPTAFPVVHLSVDTSDANTVYASAPTGFFKSIDAGATWIKLIEGPTATSAVHPIDQSILSVSQVHGLAKSTDGGATWKSVPESFTGETPLYISFYRADPKLVYLITEKNSIYKSTDAGMTWEKLAAGQTQ</sequence>
<evidence type="ECO:0008006" key="3">
    <source>
        <dbReference type="Google" id="ProtNLM"/>
    </source>
</evidence>
<accession>A0A1F6CM70</accession>
<evidence type="ECO:0000313" key="1">
    <source>
        <dbReference type="EMBL" id="OGG50306.1"/>
    </source>
</evidence>